<comment type="catalytic activity">
    <reaction evidence="7 8">
        <text>L-glutamyl-tRNA(Gln) + L-glutamine + ATP + H2O = L-glutaminyl-tRNA(Gln) + L-glutamate + ADP + phosphate + H(+)</text>
        <dbReference type="Rhea" id="RHEA:17521"/>
        <dbReference type="Rhea" id="RHEA-COMP:9681"/>
        <dbReference type="Rhea" id="RHEA-COMP:9684"/>
        <dbReference type="ChEBI" id="CHEBI:15377"/>
        <dbReference type="ChEBI" id="CHEBI:15378"/>
        <dbReference type="ChEBI" id="CHEBI:29985"/>
        <dbReference type="ChEBI" id="CHEBI:30616"/>
        <dbReference type="ChEBI" id="CHEBI:43474"/>
        <dbReference type="ChEBI" id="CHEBI:58359"/>
        <dbReference type="ChEBI" id="CHEBI:78520"/>
        <dbReference type="ChEBI" id="CHEBI:78521"/>
        <dbReference type="ChEBI" id="CHEBI:456216"/>
        <dbReference type="EC" id="6.3.5.7"/>
    </reaction>
</comment>
<dbReference type="NCBIfam" id="TIGR00132">
    <property type="entry name" value="gatA"/>
    <property type="match status" value="1"/>
</dbReference>
<evidence type="ECO:0000259" key="9">
    <source>
        <dbReference type="Pfam" id="PF01425"/>
    </source>
</evidence>
<dbReference type="SUPFAM" id="SSF75304">
    <property type="entry name" value="Amidase signature (AS) enzymes"/>
    <property type="match status" value="1"/>
</dbReference>
<dbReference type="Pfam" id="PF01425">
    <property type="entry name" value="Amidase"/>
    <property type="match status" value="1"/>
</dbReference>
<evidence type="ECO:0000313" key="10">
    <source>
        <dbReference type="EMBL" id="BED92535.1"/>
    </source>
</evidence>
<feature type="active site" description="Charge relay system" evidence="8">
    <location>
        <position position="74"/>
    </location>
</feature>
<reference evidence="10" key="1">
    <citation type="journal article" date="2023" name="ISME J.">
        <title>Emergence of putative energy parasites within Clostridia revealed by genome analysis of a novel endosymbiotic clade.</title>
        <authorList>
            <person name="Takahashi K."/>
            <person name="Kuwahara H."/>
            <person name="Horikawa Y."/>
            <person name="Izawa K."/>
            <person name="Kato D."/>
            <person name="Inagaki T."/>
            <person name="Yuki M."/>
            <person name="Ohkuma M."/>
            <person name="Hongoh Y."/>
        </authorList>
    </citation>
    <scope>NUCLEOTIDE SEQUENCE</scope>
    <source>
        <strain evidence="10">RsTa-C01</strain>
    </source>
</reference>
<dbReference type="KEGG" id="ptrh:RsTaC01_0286"/>
<dbReference type="InterPro" id="IPR000120">
    <property type="entry name" value="Amidase"/>
</dbReference>
<evidence type="ECO:0000256" key="4">
    <source>
        <dbReference type="ARBA" id="ARBA00022840"/>
    </source>
</evidence>
<organism evidence="10">
    <name type="scientific">Candidatus Paraimprobicoccus trichonymphae</name>
    <dbReference type="NCBI Taxonomy" id="3033793"/>
    <lineage>
        <taxon>Bacteria</taxon>
        <taxon>Bacillati</taxon>
        <taxon>Bacillota</taxon>
        <taxon>Clostridia</taxon>
        <taxon>Candidatus Paraimprobicoccus</taxon>
    </lineage>
</organism>
<sequence>MSSIIKKINNLLLNKEISCKELTEKYFSEIKKSKLNSYVRLCEYEAFKVAETVDKKINSGKQISLLEGIPMTLKDNISTKNIETTCCSRILKGYIPTYDAFVWEILKNENAILLGKSNSDEFAMGSTCETSCYGPTFNPYDLRRTPGGSSGGTAAAVAGNLATYGLGSDTGGSVRQPSGLCGVVGLKSTYGSISRYGLIPLASSFDQVGPIAQTVEDCAIIFKHISKYDSRDETCDNENLKFKLKNLNNDIKNRKIGVPKEYFENLDPEIFNSIKNSIEIYKSLGAEVEYFSIPEVKYAVPIYYILCCAEASSNLGRFDGIRYGSKTENYKNVEELIKKTRSKGFGKEVRRRILLGTYVLSAGFYDSYYGKAQLLREKIRLSFKKAFEKYDILLTPTFPSTAFKLDMEFDDPVQTYLLDICTVLANVVGVPAISVPCGYDSKNLPIGIQLTGNYFQEEKLFNIAYKLEEVLKCFNFDKITSGVRF</sequence>
<evidence type="ECO:0000256" key="8">
    <source>
        <dbReference type="HAMAP-Rule" id="MF_00120"/>
    </source>
</evidence>
<evidence type="ECO:0000256" key="7">
    <source>
        <dbReference type="ARBA" id="ARBA00047407"/>
    </source>
</evidence>
<dbReference type="InterPro" id="IPR004412">
    <property type="entry name" value="GatA"/>
</dbReference>
<dbReference type="EMBL" id="AP027925">
    <property type="protein sequence ID" value="BED92535.1"/>
    <property type="molecule type" value="Genomic_DNA"/>
</dbReference>
<comment type="subunit">
    <text evidence="8">Heterotrimer of A, B and C subunits.</text>
</comment>
<accession>A0AA48L1C2</accession>
<dbReference type="EC" id="6.3.5.7" evidence="8"/>
<dbReference type="GO" id="GO:0006412">
    <property type="term" value="P:translation"/>
    <property type="evidence" value="ECO:0007669"/>
    <property type="project" value="UniProtKB-UniRule"/>
</dbReference>
<dbReference type="PROSITE" id="PS00571">
    <property type="entry name" value="AMIDASES"/>
    <property type="match status" value="1"/>
</dbReference>
<dbReference type="InterPro" id="IPR020556">
    <property type="entry name" value="Amidase_CS"/>
</dbReference>
<feature type="active site" description="Charge relay system" evidence="8">
    <location>
        <position position="149"/>
    </location>
</feature>
<evidence type="ECO:0000256" key="3">
    <source>
        <dbReference type="ARBA" id="ARBA00022741"/>
    </source>
</evidence>
<dbReference type="PANTHER" id="PTHR11895">
    <property type="entry name" value="TRANSAMIDASE"/>
    <property type="match status" value="1"/>
</dbReference>
<proteinExistence type="inferred from homology"/>
<dbReference type="AlphaFoldDB" id="A0AA48L1C2"/>
<gene>
    <name evidence="8" type="primary">gatA</name>
    <name evidence="10" type="ORF">RsTaC01_0286</name>
</gene>
<dbReference type="PANTHER" id="PTHR11895:SF151">
    <property type="entry name" value="GLUTAMYL-TRNA(GLN) AMIDOTRANSFERASE SUBUNIT A"/>
    <property type="match status" value="1"/>
</dbReference>
<dbReference type="Proteomes" id="UP001335720">
    <property type="component" value="Chromosome"/>
</dbReference>
<dbReference type="HAMAP" id="MF_00120">
    <property type="entry name" value="GatA"/>
    <property type="match status" value="1"/>
</dbReference>
<protein>
    <recommendedName>
        <fullName evidence="8">Glutamyl-tRNA(Gln) amidotransferase subunit A</fullName>
        <shortName evidence="8">Glu-ADT subunit A</shortName>
        <ecNumber evidence="8">6.3.5.7</ecNumber>
    </recommendedName>
</protein>
<dbReference type="Gene3D" id="3.90.1300.10">
    <property type="entry name" value="Amidase signature (AS) domain"/>
    <property type="match status" value="1"/>
</dbReference>
<comment type="function">
    <text evidence="6 8">Allows the formation of correctly charged Gln-tRNA(Gln) through the transamidation of misacylated Glu-tRNA(Gln) in organisms which lack glutaminyl-tRNA synthetase. The reaction takes place in the presence of glutamine and ATP through an activated gamma-phospho-Glu-tRNA(Gln).</text>
</comment>
<dbReference type="InterPro" id="IPR023631">
    <property type="entry name" value="Amidase_dom"/>
</dbReference>
<keyword evidence="5 8" id="KW-0648">Protein biosynthesis</keyword>
<comment type="similarity">
    <text evidence="1 8">Belongs to the amidase family. GatA subfamily.</text>
</comment>
<evidence type="ECO:0000256" key="6">
    <source>
        <dbReference type="ARBA" id="ARBA00025295"/>
    </source>
</evidence>
<dbReference type="GO" id="GO:0030956">
    <property type="term" value="C:glutamyl-tRNA(Gln) amidotransferase complex"/>
    <property type="evidence" value="ECO:0007669"/>
    <property type="project" value="InterPro"/>
</dbReference>
<keyword evidence="2 8" id="KW-0436">Ligase</keyword>
<dbReference type="InterPro" id="IPR036928">
    <property type="entry name" value="AS_sf"/>
</dbReference>
<keyword evidence="4 8" id="KW-0067">ATP-binding</keyword>
<dbReference type="GO" id="GO:0005524">
    <property type="term" value="F:ATP binding"/>
    <property type="evidence" value="ECO:0007669"/>
    <property type="project" value="UniProtKB-KW"/>
</dbReference>
<evidence type="ECO:0000256" key="5">
    <source>
        <dbReference type="ARBA" id="ARBA00022917"/>
    </source>
</evidence>
<feature type="domain" description="Amidase" evidence="9">
    <location>
        <begin position="21"/>
        <end position="460"/>
    </location>
</feature>
<name>A0AA48L1C2_9FIRM</name>
<feature type="active site" description="Acyl-ester intermediate" evidence="8">
    <location>
        <position position="173"/>
    </location>
</feature>
<keyword evidence="3 8" id="KW-0547">Nucleotide-binding</keyword>
<dbReference type="GO" id="GO:0050567">
    <property type="term" value="F:glutaminyl-tRNA synthase (glutamine-hydrolyzing) activity"/>
    <property type="evidence" value="ECO:0007669"/>
    <property type="project" value="UniProtKB-UniRule"/>
</dbReference>
<evidence type="ECO:0000256" key="1">
    <source>
        <dbReference type="ARBA" id="ARBA00008069"/>
    </source>
</evidence>
<evidence type="ECO:0000256" key="2">
    <source>
        <dbReference type="ARBA" id="ARBA00022598"/>
    </source>
</evidence>